<dbReference type="PANTHER" id="PTHR46014:SF1">
    <property type="entry name" value="TETRATRICOPEPTIDE REPEAT PROTEIN 1"/>
    <property type="match status" value="1"/>
</dbReference>
<dbReference type="PROSITE" id="PS50030">
    <property type="entry name" value="UBA"/>
    <property type="match status" value="1"/>
</dbReference>
<reference evidence="3 4" key="1">
    <citation type="journal article" date="2016" name="Mol. Biol. Evol.">
        <title>Genome-Wide Survey of Gut Fungi (Harpellales) Reveals the First Horizontally Transferred Ubiquitin Gene from a Mosquito Host.</title>
        <authorList>
            <person name="Wang Y."/>
            <person name="White M.M."/>
            <person name="Kvist S."/>
            <person name="Moncalvo J.M."/>
        </authorList>
    </citation>
    <scope>NUCLEOTIDE SEQUENCE [LARGE SCALE GENOMIC DNA]</scope>
    <source>
        <strain evidence="3 4">ALG-7-W6</strain>
    </source>
</reference>
<comment type="caution">
    <text evidence="3">The sequence shown here is derived from an EMBL/GenBank/DDBJ whole genome shotgun (WGS) entry which is preliminary data.</text>
</comment>
<dbReference type="Gene3D" id="1.10.287.110">
    <property type="entry name" value="DnaJ domain"/>
    <property type="match status" value="1"/>
</dbReference>
<dbReference type="SUPFAM" id="SSF48452">
    <property type="entry name" value="TPR-like"/>
    <property type="match status" value="1"/>
</dbReference>
<feature type="compositionally biased region" description="Low complexity" evidence="1">
    <location>
        <begin position="384"/>
        <end position="398"/>
    </location>
</feature>
<dbReference type="Gene3D" id="1.25.40.10">
    <property type="entry name" value="Tetratricopeptide repeat domain"/>
    <property type="match status" value="1"/>
</dbReference>
<dbReference type="InterPro" id="IPR036869">
    <property type="entry name" value="J_dom_sf"/>
</dbReference>
<dbReference type="OrthoDB" id="1717591at2759"/>
<evidence type="ECO:0000313" key="4">
    <source>
        <dbReference type="Proteomes" id="UP000187455"/>
    </source>
</evidence>
<sequence>MEGKKDPFESIKLLAKQTSKEPSVGVPNYSSLNSNNSSLIFGSNGLVNFQSQEISNKNQNIKKKDSDLFKDLLNFSKDQGISAQACDEKNSEYLIPQKPKSGKSESLNQSNNHLQFNKNKDVSYKISDVSTNTNSIAQWDFDLLKPTKSSSIKNSSQSKSSSVFLDFDPISTVEIKSKALEHDDNSLSLNSDSKIDSYFPVSSSNKPIDSFANWDDFPNQSSHNTPAIKGKQYSNVDEMDAKIASIMQHGFSIDQAVDSIQISNGDSDLALSLLKEQSSMASASSKSLFEHSSFYEKKKNSDNEIGLMRNIEPKSSFTNSRNSDFFDSLSKKSMLVTEKFFASATEVGSNVFRQANNLFDKGKTSILNNVRESGGYSANFKNMSSPPISSNANLNNNSKSKKFEKFRDSESESDNFSERHSNFPCDHSFDSDFEESGFNFKKKTIEFNHKPENARLNATTNFQDNPTLNSIKTLPNNPLIPPLKLKAISVNDESNIPFSAKLSVPIIPPALIDSVINIRESSNGKFKLGQYEDAFKGYSEAINLLDGYNNYPYLIILLNNRSLCLSKMGNFGESIIDLNESINLCSLFKDSHLIEIKGEKNTIDVPSQYQKSLLRRAETYEAIEKYKLALEDFNLLLGILTVPSLIQRVKTGISRCSQELGISNDSKKPAIGYSSKNWSYPSKISPGPNYFKAPLSENTKRKDFPKNISNSPKLLTDVNEPSEQELFELRESAKSRILLWKKNKDSIRALLSGIHSIFPSIDEIKLSELIENNRVKVAYIKTISKLHPDKLSPDTSTFDKYLAEEAFTVLNESWVTFKTQNNIK</sequence>
<feature type="region of interest" description="Disordered" evidence="1">
    <location>
        <begin position="90"/>
        <end position="110"/>
    </location>
</feature>
<dbReference type="PANTHER" id="PTHR46014">
    <property type="entry name" value="TETRATRICOPEPTIDE REPEAT PROTEIN 1"/>
    <property type="match status" value="1"/>
</dbReference>
<name>A0A1R0GRJ9_9FUNG</name>
<keyword evidence="4" id="KW-1185">Reference proteome</keyword>
<organism evidence="3 4">
    <name type="scientific">Smittium mucronatum</name>
    <dbReference type="NCBI Taxonomy" id="133383"/>
    <lineage>
        <taxon>Eukaryota</taxon>
        <taxon>Fungi</taxon>
        <taxon>Fungi incertae sedis</taxon>
        <taxon>Zoopagomycota</taxon>
        <taxon>Kickxellomycotina</taxon>
        <taxon>Harpellomycetes</taxon>
        <taxon>Harpellales</taxon>
        <taxon>Legeriomycetaceae</taxon>
        <taxon>Smittium</taxon>
    </lineage>
</organism>
<feature type="region of interest" description="Disordered" evidence="1">
    <location>
        <begin position="381"/>
        <end position="421"/>
    </location>
</feature>
<dbReference type="SUPFAM" id="SSF46565">
    <property type="entry name" value="Chaperone J-domain"/>
    <property type="match status" value="1"/>
</dbReference>
<dbReference type="EMBL" id="LSSL01004422">
    <property type="protein sequence ID" value="OLY79468.1"/>
    <property type="molecule type" value="Genomic_DNA"/>
</dbReference>
<gene>
    <name evidence="3" type="ORF">AYI68_g6462</name>
</gene>
<evidence type="ECO:0000313" key="3">
    <source>
        <dbReference type="EMBL" id="OLY79468.1"/>
    </source>
</evidence>
<feature type="domain" description="UBA" evidence="2">
    <location>
        <begin position="235"/>
        <end position="277"/>
    </location>
</feature>
<dbReference type="STRING" id="133383.A0A1R0GRJ9"/>
<dbReference type="InterPro" id="IPR011990">
    <property type="entry name" value="TPR-like_helical_dom_sf"/>
</dbReference>
<dbReference type="InterPro" id="IPR052769">
    <property type="entry name" value="TPR_domain_protein"/>
</dbReference>
<protein>
    <submittedName>
        <fullName evidence="3">UBA domain-containing protein 7</fullName>
    </submittedName>
</protein>
<dbReference type="InterPro" id="IPR015940">
    <property type="entry name" value="UBA"/>
</dbReference>
<dbReference type="AlphaFoldDB" id="A0A1R0GRJ9"/>
<accession>A0A1R0GRJ9</accession>
<feature type="compositionally biased region" description="Basic and acidic residues" evidence="1">
    <location>
        <begin position="401"/>
        <end position="421"/>
    </location>
</feature>
<evidence type="ECO:0000256" key="1">
    <source>
        <dbReference type="SAM" id="MobiDB-lite"/>
    </source>
</evidence>
<evidence type="ECO:0000259" key="2">
    <source>
        <dbReference type="PROSITE" id="PS50030"/>
    </source>
</evidence>
<proteinExistence type="predicted"/>
<dbReference type="Proteomes" id="UP000187455">
    <property type="component" value="Unassembled WGS sequence"/>
</dbReference>